<name>A0A846QLZ6_9BACT</name>
<feature type="transmembrane region" description="Helical" evidence="1">
    <location>
        <begin position="47"/>
        <end position="67"/>
    </location>
</feature>
<evidence type="ECO:0000256" key="1">
    <source>
        <dbReference type="SAM" id="Phobius"/>
    </source>
</evidence>
<keyword evidence="1" id="KW-0472">Membrane</keyword>
<gene>
    <name evidence="2" type="ORF">GGQ74_002885</name>
</gene>
<organism evidence="2 3">
    <name type="scientific">Desulfobaculum xiamenense</name>
    <dbReference type="NCBI Taxonomy" id="995050"/>
    <lineage>
        <taxon>Bacteria</taxon>
        <taxon>Pseudomonadati</taxon>
        <taxon>Thermodesulfobacteriota</taxon>
        <taxon>Desulfovibrionia</taxon>
        <taxon>Desulfovibrionales</taxon>
        <taxon>Desulfovibrionaceae</taxon>
        <taxon>Desulfobaculum</taxon>
    </lineage>
</organism>
<sequence>MMASPHALCGAVAGARSGSVAVAAALGFALHLLVDCVPSWEPWFINPAQSAVVLGDSLLALVLVTVACRRAEGAVRLRIAVGAAFGVLPDLLHLALVIGIRWKWLAAFEVVHQGVQRPAPPELSMALQAVVVLAGWMLLRREARRKIATEAAA</sequence>
<dbReference type="RefSeq" id="WP_167942279.1">
    <property type="nucleotide sequence ID" value="NZ_JAATJA010000004.1"/>
</dbReference>
<reference evidence="2 3" key="1">
    <citation type="submission" date="2020-03" db="EMBL/GenBank/DDBJ databases">
        <title>Genomic Encyclopedia of Type Strains, Phase IV (KMG-IV): sequencing the most valuable type-strain genomes for metagenomic binning, comparative biology and taxonomic classification.</title>
        <authorList>
            <person name="Goeker M."/>
        </authorList>
    </citation>
    <scope>NUCLEOTIDE SEQUENCE [LARGE SCALE GENOMIC DNA]</scope>
    <source>
        <strain evidence="2 3">DSM 24233</strain>
    </source>
</reference>
<evidence type="ECO:0000313" key="3">
    <source>
        <dbReference type="Proteomes" id="UP000580856"/>
    </source>
</evidence>
<accession>A0A846QLZ6</accession>
<feature type="transmembrane region" description="Helical" evidence="1">
    <location>
        <begin position="79"/>
        <end position="102"/>
    </location>
</feature>
<evidence type="ECO:0000313" key="2">
    <source>
        <dbReference type="EMBL" id="NJB69188.1"/>
    </source>
</evidence>
<dbReference type="AlphaFoldDB" id="A0A846QLZ6"/>
<dbReference type="EMBL" id="JAATJA010000004">
    <property type="protein sequence ID" value="NJB69188.1"/>
    <property type="molecule type" value="Genomic_DNA"/>
</dbReference>
<keyword evidence="1" id="KW-0812">Transmembrane</keyword>
<feature type="transmembrane region" description="Helical" evidence="1">
    <location>
        <begin position="122"/>
        <end position="139"/>
    </location>
</feature>
<keyword evidence="1" id="KW-1133">Transmembrane helix</keyword>
<keyword evidence="3" id="KW-1185">Reference proteome</keyword>
<proteinExistence type="predicted"/>
<protein>
    <submittedName>
        <fullName evidence="2">Uncharacterized protein</fullName>
    </submittedName>
</protein>
<dbReference type="Proteomes" id="UP000580856">
    <property type="component" value="Unassembled WGS sequence"/>
</dbReference>
<comment type="caution">
    <text evidence="2">The sequence shown here is derived from an EMBL/GenBank/DDBJ whole genome shotgun (WGS) entry which is preliminary data.</text>
</comment>